<sequence length="429" mass="49290">MKVSKVILMLTMVLNLQSCKDNENQYIEYYQDTGTTEQVSAAPNFKLKCLSGSCPEYISHLRIGTNSACTGVLIEKDLLLTNLHCLKSLRNKNDCSSIKMYFQKANQTFERTCSEIVAKGKITSSHFENNRDYALLKLNKSIDLEVASIDKGNKLNHRDYISTYVTDSQTYNYATISKLTTCNFLKDTIYEKSKDFWFFKDCKIKSGNSGSPILINGKLKGLITSRINQHRSIIRGLFQRDLTPPTNVNYGMGFNVDCIDHENFQAKDCKIKEDREAKIDKVTRLFLKSLKPFNNIINDDYISWKYDLTTLVTTPICIKNVEHLKIVIKDSNSFLENLTGKKVHEYQNSFRGFKPKLSINSELQFEIKMKKENSQLFSQISIDLKNLKKEGYALITFRELLLSSFRQKQISIPVCDVDPEDLNSYSLNL</sequence>
<dbReference type="GO" id="GO:0006508">
    <property type="term" value="P:proteolysis"/>
    <property type="evidence" value="ECO:0007669"/>
    <property type="project" value="InterPro"/>
</dbReference>
<dbReference type="SUPFAM" id="SSF50494">
    <property type="entry name" value="Trypsin-like serine proteases"/>
    <property type="match status" value="1"/>
</dbReference>
<dbReference type="EMBL" id="MAAO01000004">
    <property type="protein sequence ID" value="OUR98656.1"/>
    <property type="molecule type" value="Genomic_DNA"/>
</dbReference>
<protein>
    <recommendedName>
        <fullName evidence="1">Peptidase S1 domain-containing protein</fullName>
    </recommendedName>
</protein>
<proteinExistence type="predicted"/>
<dbReference type="Gene3D" id="2.40.10.10">
    <property type="entry name" value="Trypsin-like serine proteases"/>
    <property type="match status" value="2"/>
</dbReference>
<organism evidence="2 3">
    <name type="scientific">Halobacteriovorax marinus</name>
    <dbReference type="NCBI Taxonomy" id="97084"/>
    <lineage>
        <taxon>Bacteria</taxon>
        <taxon>Pseudomonadati</taxon>
        <taxon>Bdellovibrionota</taxon>
        <taxon>Bacteriovoracia</taxon>
        <taxon>Bacteriovoracales</taxon>
        <taxon>Halobacteriovoraceae</taxon>
        <taxon>Halobacteriovorax</taxon>
    </lineage>
</organism>
<name>A0A1Y5FAM0_9BACT</name>
<reference evidence="3" key="1">
    <citation type="journal article" date="2017" name="Proc. Natl. Acad. Sci. U.S.A.">
        <title>Simulation of Deepwater Horizon oil plume reveals substrate specialization within a complex community of hydrocarbon-degraders.</title>
        <authorList>
            <person name="Hu P."/>
            <person name="Dubinsky E.A."/>
            <person name="Probst A.J."/>
            <person name="Wang J."/>
            <person name="Sieber C.M.K."/>
            <person name="Tom L.M."/>
            <person name="Gardinali P."/>
            <person name="Banfield J.F."/>
            <person name="Atlas R.M."/>
            <person name="Andersen G.L."/>
        </authorList>
    </citation>
    <scope>NUCLEOTIDE SEQUENCE [LARGE SCALE GENOMIC DNA]</scope>
</reference>
<dbReference type="Pfam" id="PF00089">
    <property type="entry name" value="Trypsin"/>
    <property type="match status" value="1"/>
</dbReference>
<dbReference type="GO" id="GO:0004252">
    <property type="term" value="F:serine-type endopeptidase activity"/>
    <property type="evidence" value="ECO:0007669"/>
    <property type="project" value="InterPro"/>
</dbReference>
<dbReference type="InterPro" id="IPR001254">
    <property type="entry name" value="Trypsin_dom"/>
</dbReference>
<feature type="domain" description="Peptidase S1" evidence="1">
    <location>
        <begin position="57"/>
        <end position="226"/>
    </location>
</feature>
<evidence type="ECO:0000313" key="2">
    <source>
        <dbReference type="EMBL" id="OUR98656.1"/>
    </source>
</evidence>
<evidence type="ECO:0000259" key="1">
    <source>
        <dbReference type="Pfam" id="PF00089"/>
    </source>
</evidence>
<dbReference type="InterPro" id="IPR009003">
    <property type="entry name" value="Peptidase_S1_PA"/>
</dbReference>
<accession>A0A1Y5FAM0</accession>
<dbReference type="Proteomes" id="UP000196531">
    <property type="component" value="Unassembled WGS sequence"/>
</dbReference>
<dbReference type="AlphaFoldDB" id="A0A1Y5FAM0"/>
<dbReference type="InterPro" id="IPR043504">
    <property type="entry name" value="Peptidase_S1_PA_chymotrypsin"/>
</dbReference>
<evidence type="ECO:0000313" key="3">
    <source>
        <dbReference type="Proteomes" id="UP000196531"/>
    </source>
</evidence>
<comment type="caution">
    <text evidence="2">The sequence shown here is derived from an EMBL/GenBank/DDBJ whole genome shotgun (WGS) entry which is preliminary data.</text>
</comment>
<gene>
    <name evidence="2" type="ORF">A9Q84_04360</name>
</gene>